<accession>A7IV97</accession>
<dbReference type="SUPFAM" id="SSF48403">
    <property type="entry name" value="Ankyrin repeat"/>
    <property type="match status" value="1"/>
</dbReference>
<name>A7IV97_PBCVM</name>
<dbReference type="InterPro" id="IPR002110">
    <property type="entry name" value="Ankyrin_rpt"/>
</dbReference>
<dbReference type="PANTHER" id="PTHR24121:SF23">
    <property type="entry name" value="NO MECHANORECEPTOR POTENTIAL C, ISOFORM H"/>
    <property type="match status" value="1"/>
</dbReference>
<evidence type="ECO:0000313" key="1">
    <source>
        <dbReference type="EMBL" id="ABT14271.1"/>
    </source>
</evidence>
<dbReference type="EMBL" id="DQ491001">
    <property type="protein sequence ID" value="ABT14271.1"/>
    <property type="molecule type" value="Genomic_DNA"/>
</dbReference>
<dbReference type="PANTHER" id="PTHR24121">
    <property type="entry name" value="NO MECHANORECEPTOR POTENTIAL C, ISOFORM D-RELATED"/>
    <property type="match status" value="1"/>
</dbReference>
<organism evidence="1 2">
    <name type="scientific">Paramecium bursaria Chlorella virus MT325</name>
    <name type="common">PBCV-MT325</name>
    <dbReference type="NCBI Taxonomy" id="346932"/>
    <lineage>
        <taxon>Viruses</taxon>
        <taxon>Varidnaviria</taxon>
        <taxon>Bamfordvirae</taxon>
        <taxon>Nucleocytoviricota</taxon>
        <taxon>Megaviricetes</taxon>
        <taxon>Algavirales</taxon>
        <taxon>Phycodnaviridae</taxon>
        <taxon>Chlorovirus</taxon>
        <taxon>Chlorovirus conductrix</taxon>
        <taxon>Paramecium bursaria Chlorella virus A1</taxon>
    </lineage>
</organism>
<dbReference type="Gene3D" id="1.25.40.20">
    <property type="entry name" value="Ankyrin repeat-containing domain"/>
    <property type="match status" value="2"/>
</dbReference>
<dbReference type="SMART" id="SM00248">
    <property type="entry name" value="ANK"/>
    <property type="match status" value="5"/>
</dbReference>
<sequence length="387" mass="43764">MKLIVDTIKSDDIKLFSKLVRQYPPETYGFNLLHETIARGKKEMSEILLQAAPGLVHGCDFPYENTPLMYAISSSNIDLIQLFDKYPEAYSITNASGNLPLHYAISSTKDLHIISHVYKKFPEALNVANSSGQYPLHIACQHGCSLEIVKILYTSEQDVQDVFGNYPLHLFGEYTSDDKYAMYNTETIPDNSGVISYMNKKNPGVILKQNSSGNTPVHNFAMLYAPKTSVLFSDVCSLLCPEALLIKNHQGMLPVHIASFYHDVDMTIAMLAICPATMYEESKAYDNIFEMWNLAGSLNVCALVSFILSLKIAPRDSLWKFIPKPLPFFEKYLHEVLPEHREKCVGYLTKKAKTRLQNQMTAFNAYITRNNINIEKDIVDVIILHSI</sequence>
<proteinExistence type="predicted"/>
<organismHost>
    <name type="scientific">Paramecium bursaria</name>
    <dbReference type="NCBI Taxonomy" id="74790"/>
</organismHost>
<reference evidence="1 2" key="1">
    <citation type="journal article" date="2007" name="Virology">
        <title>Sequence and annotation of the 314-kb MT325 and the 321-kb FR483 viruses that infect Chlorella Pbi.</title>
        <authorList>
            <person name="Fitzgerald L.A."/>
            <person name="Graves M.V."/>
            <person name="Li X."/>
            <person name="Feldblyum T."/>
            <person name="Hartigan J."/>
            <person name="Van Etten J.L."/>
        </authorList>
    </citation>
    <scope>NUCLEOTIDE SEQUENCE [LARGE SCALE GENOMIC DNA]</scope>
    <source>
        <strain evidence="1 2">MT325</strain>
    </source>
</reference>
<dbReference type="InterPro" id="IPR036770">
    <property type="entry name" value="Ankyrin_rpt-contain_sf"/>
</dbReference>
<dbReference type="Proteomes" id="UP000246715">
    <property type="component" value="Segment"/>
</dbReference>
<evidence type="ECO:0000313" key="2">
    <source>
        <dbReference type="Proteomes" id="UP000246715"/>
    </source>
</evidence>
<protein>
    <submittedName>
        <fullName evidence="1">Uncharacterized protein M717R</fullName>
    </submittedName>
</protein>
<dbReference type="Pfam" id="PF12796">
    <property type="entry name" value="Ank_2"/>
    <property type="match status" value="1"/>
</dbReference>
<gene>
    <name evidence="1" type="primary">M717R</name>
    <name evidence="1" type="ORF">MT325_M717R</name>
</gene>